<dbReference type="PANTHER" id="PTHR43214:SF41">
    <property type="entry name" value="NITRATE_NITRITE RESPONSE REGULATOR PROTEIN NARP"/>
    <property type="match status" value="1"/>
</dbReference>
<evidence type="ECO:0000256" key="1">
    <source>
        <dbReference type="ARBA" id="ARBA00022553"/>
    </source>
</evidence>
<dbReference type="Pfam" id="PF00072">
    <property type="entry name" value="Response_reg"/>
    <property type="match status" value="1"/>
</dbReference>
<evidence type="ECO:0000256" key="3">
    <source>
        <dbReference type="ARBA" id="ARBA00023125"/>
    </source>
</evidence>
<dbReference type="InterPro" id="IPR039420">
    <property type="entry name" value="WalR-like"/>
</dbReference>
<name>A0A6J4P2G3_9BACT</name>
<keyword evidence="1 5" id="KW-0597">Phosphoprotein</keyword>
<dbReference type="SUPFAM" id="SSF52172">
    <property type="entry name" value="CheY-like"/>
    <property type="match status" value="1"/>
</dbReference>
<evidence type="ECO:0000256" key="2">
    <source>
        <dbReference type="ARBA" id="ARBA00023015"/>
    </source>
</evidence>
<dbReference type="InterPro" id="IPR011006">
    <property type="entry name" value="CheY-like_superfamily"/>
</dbReference>
<sequence>MNKLKILLAEDHETVREGIRLIIESQDDLEVVGCAGDGREAIRLAEELKPDIVLMDVSMPKLNGLLATAKLKRIMPDVKILTLTRHTDEAYLQELLQAGVDGYVLKQSASTDLLRAVRAVAAGGNYLDPAITGKVFNNFTEKHGKMRGDVRGASLSGRESETLRLIALGYSNKEIAEQFDISVKTVEAHKANAQQKLNISSRKEIISYAILQGWMQEN</sequence>
<dbReference type="Gene3D" id="3.40.50.2300">
    <property type="match status" value="1"/>
</dbReference>
<keyword evidence="3" id="KW-0238">DNA-binding</keyword>
<dbReference type="InterPro" id="IPR001789">
    <property type="entry name" value="Sig_transdc_resp-reg_receiver"/>
</dbReference>
<evidence type="ECO:0000259" key="7">
    <source>
        <dbReference type="PROSITE" id="PS50110"/>
    </source>
</evidence>
<feature type="domain" description="Response regulatory" evidence="7">
    <location>
        <begin position="5"/>
        <end position="121"/>
    </location>
</feature>
<dbReference type="PROSITE" id="PS50110">
    <property type="entry name" value="RESPONSE_REGULATORY"/>
    <property type="match status" value="1"/>
</dbReference>
<dbReference type="PROSITE" id="PS50043">
    <property type="entry name" value="HTH_LUXR_2"/>
    <property type="match status" value="1"/>
</dbReference>
<proteinExistence type="predicted"/>
<organism evidence="8">
    <name type="scientific">uncultured Pyrinomonadaceae bacterium</name>
    <dbReference type="NCBI Taxonomy" id="2283094"/>
    <lineage>
        <taxon>Bacteria</taxon>
        <taxon>Pseudomonadati</taxon>
        <taxon>Acidobacteriota</taxon>
        <taxon>Blastocatellia</taxon>
        <taxon>Blastocatellales</taxon>
        <taxon>Pyrinomonadaceae</taxon>
        <taxon>environmental samples</taxon>
    </lineage>
</organism>
<dbReference type="SMART" id="SM00421">
    <property type="entry name" value="HTH_LUXR"/>
    <property type="match status" value="1"/>
</dbReference>
<reference evidence="8" key="1">
    <citation type="submission" date="2020-02" db="EMBL/GenBank/DDBJ databases">
        <authorList>
            <person name="Meier V. D."/>
        </authorList>
    </citation>
    <scope>NUCLEOTIDE SEQUENCE</scope>
    <source>
        <strain evidence="8">AVDCRST_MAG74</strain>
    </source>
</reference>
<dbReference type="PROSITE" id="PS00622">
    <property type="entry name" value="HTH_LUXR_1"/>
    <property type="match status" value="1"/>
</dbReference>
<dbReference type="SMART" id="SM00448">
    <property type="entry name" value="REC"/>
    <property type="match status" value="1"/>
</dbReference>
<dbReference type="GO" id="GO:0000160">
    <property type="term" value="P:phosphorelay signal transduction system"/>
    <property type="evidence" value="ECO:0007669"/>
    <property type="project" value="InterPro"/>
</dbReference>
<dbReference type="PRINTS" id="PR00038">
    <property type="entry name" value="HTHLUXR"/>
</dbReference>
<feature type="domain" description="HTH luxR-type" evidence="6">
    <location>
        <begin position="148"/>
        <end position="213"/>
    </location>
</feature>
<protein>
    <submittedName>
        <fullName evidence="8">Two-component transcriptional response regulator, LuxR family</fullName>
    </submittedName>
</protein>
<evidence type="ECO:0000256" key="4">
    <source>
        <dbReference type="ARBA" id="ARBA00023163"/>
    </source>
</evidence>
<dbReference type="SUPFAM" id="SSF46894">
    <property type="entry name" value="C-terminal effector domain of the bipartite response regulators"/>
    <property type="match status" value="1"/>
</dbReference>
<evidence type="ECO:0000256" key="5">
    <source>
        <dbReference type="PROSITE-ProRule" id="PRU00169"/>
    </source>
</evidence>
<gene>
    <name evidence="8" type="ORF">AVDCRST_MAG74-1661</name>
</gene>
<dbReference type="InterPro" id="IPR000792">
    <property type="entry name" value="Tscrpt_reg_LuxR_C"/>
</dbReference>
<dbReference type="CDD" id="cd17535">
    <property type="entry name" value="REC_NarL-like"/>
    <property type="match status" value="1"/>
</dbReference>
<dbReference type="EMBL" id="CADCUR010000143">
    <property type="protein sequence ID" value="CAA9402434.1"/>
    <property type="molecule type" value="Genomic_DNA"/>
</dbReference>
<dbReference type="InterPro" id="IPR016032">
    <property type="entry name" value="Sig_transdc_resp-reg_C-effctor"/>
</dbReference>
<evidence type="ECO:0000313" key="8">
    <source>
        <dbReference type="EMBL" id="CAA9402434.1"/>
    </source>
</evidence>
<feature type="modified residue" description="4-aspartylphosphate" evidence="5">
    <location>
        <position position="56"/>
    </location>
</feature>
<dbReference type="CDD" id="cd06170">
    <property type="entry name" value="LuxR_C_like"/>
    <property type="match status" value="1"/>
</dbReference>
<keyword evidence="4" id="KW-0804">Transcription</keyword>
<keyword evidence="2" id="KW-0805">Transcription regulation</keyword>
<accession>A0A6J4P2G3</accession>
<dbReference type="GO" id="GO:0003677">
    <property type="term" value="F:DNA binding"/>
    <property type="evidence" value="ECO:0007669"/>
    <property type="project" value="UniProtKB-KW"/>
</dbReference>
<dbReference type="InterPro" id="IPR058245">
    <property type="entry name" value="NreC/VraR/RcsB-like_REC"/>
</dbReference>
<dbReference type="GO" id="GO:0006355">
    <property type="term" value="P:regulation of DNA-templated transcription"/>
    <property type="evidence" value="ECO:0007669"/>
    <property type="project" value="InterPro"/>
</dbReference>
<dbReference type="Pfam" id="PF00196">
    <property type="entry name" value="GerE"/>
    <property type="match status" value="1"/>
</dbReference>
<evidence type="ECO:0000259" key="6">
    <source>
        <dbReference type="PROSITE" id="PS50043"/>
    </source>
</evidence>
<dbReference type="AlphaFoldDB" id="A0A6J4P2G3"/>
<dbReference type="PANTHER" id="PTHR43214">
    <property type="entry name" value="TWO-COMPONENT RESPONSE REGULATOR"/>
    <property type="match status" value="1"/>
</dbReference>